<keyword evidence="3" id="KW-1133">Transmembrane helix</keyword>
<keyword evidence="6" id="KW-1185">Reference proteome</keyword>
<gene>
    <name evidence="5" type="ORF">DPMN_194519</name>
</gene>
<feature type="domain" description="Sushi" evidence="4">
    <location>
        <begin position="25"/>
        <end position="84"/>
    </location>
</feature>
<dbReference type="PROSITE" id="PS50923">
    <property type="entry name" value="SUSHI"/>
    <property type="match status" value="1"/>
</dbReference>
<evidence type="ECO:0000256" key="2">
    <source>
        <dbReference type="PROSITE-ProRule" id="PRU00302"/>
    </source>
</evidence>
<dbReference type="AlphaFoldDB" id="A0A9D4B846"/>
<dbReference type="InterPro" id="IPR035976">
    <property type="entry name" value="Sushi/SCR/CCP_sf"/>
</dbReference>
<dbReference type="Proteomes" id="UP000828390">
    <property type="component" value="Unassembled WGS sequence"/>
</dbReference>
<reference evidence="5" key="1">
    <citation type="journal article" date="2019" name="bioRxiv">
        <title>The Genome of the Zebra Mussel, Dreissena polymorpha: A Resource for Invasive Species Research.</title>
        <authorList>
            <person name="McCartney M.A."/>
            <person name="Auch B."/>
            <person name="Kono T."/>
            <person name="Mallez S."/>
            <person name="Zhang Y."/>
            <person name="Obille A."/>
            <person name="Becker A."/>
            <person name="Abrahante J.E."/>
            <person name="Garbe J."/>
            <person name="Badalamenti J.P."/>
            <person name="Herman A."/>
            <person name="Mangelson H."/>
            <person name="Liachko I."/>
            <person name="Sullivan S."/>
            <person name="Sone E.D."/>
            <person name="Koren S."/>
            <person name="Silverstein K.A.T."/>
            <person name="Beckman K.B."/>
            <person name="Gohl D.M."/>
        </authorList>
    </citation>
    <scope>NUCLEOTIDE SEQUENCE</scope>
    <source>
        <strain evidence="5">Duluth1</strain>
        <tissue evidence="5">Whole animal</tissue>
    </source>
</reference>
<comment type="caution">
    <text evidence="5">The sequence shown here is derived from an EMBL/GenBank/DDBJ whole genome shotgun (WGS) entry which is preliminary data.</text>
</comment>
<accession>A0A9D4B846</accession>
<evidence type="ECO:0000313" key="5">
    <source>
        <dbReference type="EMBL" id="KAH3692767.1"/>
    </source>
</evidence>
<feature type="disulfide bond" evidence="2">
    <location>
        <begin position="55"/>
        <end position="82"/>
    </location>
</feature>
<reference evidence="5" key="2">
    <citation type="submission" date="2020-11" db="EMBL/GenBank/DDBJ databases">
        <authorList>
            <person name="McCartney M.A."/>
            <person name="Auch B."/>
            <person name="Kono T."/>
            <person name="Mallez S."/>
            <person name="Becker A."/>
            <person name="Gohl D.M."/>
            <person name="Silverstein K.A.T."/>
            <person name="Koren S."/>
            <person name="Bechman K.B."/>
            <person name="Herman A."/>
            <person name="Abrahante J.E."/>
            <person name="Garbe J."/>
        </authorList>
    </citation>
    <scope>NUCLEOTIDE SEQUENCE</scope>
    <source>
        <strain evidence="5">Duluth1</strain>
        <tissue evidence="5">Whole animal</tissue>
    </source>
</reference>
<comment type="caution">
    <text evidence="2">Lacks conserved residue(s) required for the propagation of feature annotation.</text>
</comment>
<sequence>MMTYNCTSYCYDMKHRHDMEQLRVSGCNTPSPPEHVRYHVNTTRVSFNTTLVASCDTGYSLLDGDQYICNNFSVWTGTRPICEETGSSVPTVVIMTVIAITILIANLIGLFFGYKRCQKNMYLQHTCKQNNICETNNSNCDQNLISTYQPHQTGDIATNLPQSTEQTTFIRNSQNTFGLEHELDRRLPLLHDDIDGNEREGEPDTSDSNIPVSLQISFTSEILNPLPTSDCLSRANYPSYPKAIKTKITTYSTQPE</sequence>
<feature type="transmembrane region" description="Helical" evidence="3">
    <location>
        <begin position="92"/>
        <end position="114"/>
    </location>
</feature>
<keyword evidence="2" id="KW-0768">Sushi</keyword>
<dbReference type="SMART" id="SM00032">
    <property type="entry name" value="CCP"/>
    <property type="match status" value="1"/>
</dbReference>
<evidence type="ECO:0000313" key="6">
    <source>
        <dbReference type="Proteomes" id="UP000828390"/>
    </source>
</evidence>
<proteinExistence type="predicted"/>
<dbReference type="Pfam" id="PF00084">
    <property type="entry name" value="Sushi"/>
    <property type="match status" value="1"/>
</dbReference>
<protein>
    <recommendedName>
        <fullName evidence="4">Sushi domain-containing protein</fullName>
    </recommendedName>
</protein>
<dbReference type="SUPFAM" id="SSF57535">
    <property type="entry name" value="Complement control module/SCR domain"/>
    <property type="match status" value="1"/>
</dbReference>
<keyword evidence="3" id="KW-0472">Membrane</keyword>
<dbReference type="CDD" id="cd00033">
    <property type="entry name" value="CCP"/>
    <property type="match status" value="1"/>
</dbReference>
<dbReference type="Gene3D" id="2.10.70.10">
    <property type="entry name" value="Complement Module, domain 1"/>
    <property type="match status" value="1"/>
</dbReference>
<evidence type="ECO:0000256" key="1">
    <source>
        <dbReference type="ARBA" id="ARBA00023157"/>
    </source>
</evidence>
<evidence type="ECO:0000259" key="4">
    <source>
        <dbReference type="PROSITE" id="PS50923"/>
    </source>
</evidence>
<name>A0A9D4B846_DREPO</name>
<keyword evidence="1 2" id="KW-1015">Disulfide bond</keyword>
<organism evidence="5 6">
    <name type="scientific">Dreissena polymorpha</name>
    <name type="common">Zebra mussel</name>
    <name type="synonym">Mytilus polymorpha</name>
    <dbReference type="NCBI Taxonomy" id="45954"/>
    <lineage>
        <taxon>Eukaryota</taxon>
        <taxon>Metazoa</taxon>
        <taxon>Spiralia</taxon>
        <taxon>Lophotrochozoa</taxon>
        <taxon>Mollusca</taxon>
        <taxon>Bivalvia</taxon>
        <taxon>Autobranchia</taxon>
        <taxon>Heteroconchia</taxon>
        <taxon>Euheterodonta</taxon>
        <taxon>Imparidentia</taxon>
        <taxon>Neoheterodontei</taxon>
        <taxon>Myida</taxon>
        <taxon>Dreissenoidea</taxon>
        <taxon>Dreissenidae</taxon>
        <taxon>Dreissena</taxon>
    </lineage>
</organism>
<evidence type="ECO:0000256" key="3">
    <source>
        <dbReference type="SAM" id="Phobius"/>
    </source>
</evidence>
<dbReference type="InterPro" id="IPR000436">
    <property type="entry name" value="Sushi_SCR_CCP_dom"/>
</dbReference>
<keyword evidence="3" id="KW-0812">Transmembrane</keyword>
<dbReference type="EMBL" id="JAIWYP010000019">
    <property type="protein sequence ID" value="KAH3692767.1"/>
    <property type="molecule type" value="Genomic_DNA"/>
</dbReference>